<dbReference type="EnsemblMetazoa" id="Aqu2.1.32642_001">
    <property type="protein sequence ID" value="Aqu2.1.32642_001"/>
    <property type="gene ID" value="Aqu2.1.32642"/>
</dbReference>
<feature type="compositionally biased region" description="Basic and acidic residues" evidence="1">
    <location>
        <begin position="185"/>
        <end position="194"/>
    </location>
</feature>
<organism evidence="2">
    <name type="scientific">Amphimedon queenslandica</name>
    <name type="common">Sponge</name>
    <dbReference type="NCBI Taxonomy" id="400682"/>
    <lineage>
        <taxon>Eukaryota</taxon>
        <taxon>Metazoa</taxon>
        <taxon>Porifera</taxon>
        <taxon>Demospongiae</taxon>
        <taxon>Heteroscleromorpha</taxon>
        <taxon>Haplosclerida</taxon>
        <taxon>Niphatidae</taxon>
        <taxon>Amphimedon</taxon>
    </lineage>
</organism>
<dbReference type="AlphaFoldDB" id="A0A1X7UZ67"/>
<reference evidence="2" key="1">
    <citation type="submission" date="2017-05" db="UniProtKB">
        <authorList>
            <consortium name="EnsemblMetazoa"/>
        </authorList>
    </citation>
    <scope>IDENTIFICATION</scope>
</reference>
<proteinExistence type="predicted"/>
<dbReference type="InParanoid" id="A0A1X7UZ67"/>
<evidence type="ECO:0000256" key="1">
    <source>
        <dbReference type="SAM" id="MobiDB-lite"/>
    </source>
</evidence>
<protein>
    <submittedName>
        <fullName evidence="2">Uncharacterized protein</fullName>
    </submittedName>
</protein>
<feature type="compositionally biased region" description="Acidic residues" evidence="1">
    <location>
        <begin position="130"/>
        <end position="144"/>
    </location>
</feature>
<feature type="compositionally biased region" description="Basic and acidic residues" evidence="1">
    <location>
        <begin position="112"/>
        <end position="129"/>
    </location>
</feature>
<feature type="region of interest" description="Disordered" evidence="1">
    <location>
        <begin position="1"/>
        <end position="200"/>
    </location>
</feature>
<accession>A0A1X7UZ67</accession>
<evidence type="ECO:0000313" key="2">
    <source>
        <dbReference type="EnsemblMetazoa" id="Aqu2.1.32642_001"/>
    </source>
</evidence>
<sequence length="312" mass="35807">MRSSKKSGGPIYVRLRRDDDDDLEDLNFRYKPRPKDGTQSESSEEDPTPWYMNGSNEVPRTAWEEDEEEAPPPPPPRNDQLGILPPDNDDKAPPPLPPRNDQMKATPSHEAPPMRDEVTEDRVRPPRDETGEEEEEEEEEEFEEDTGHFLGVGRGDETGELPPLPPVRPPRDLTSPPLPVKMRKKEPEEERERVAMGSSNDEEALIRELTELERLVDDKATPKQLTSEELRIKYVNFNGRHKLFKLLFKWKADPAIKLSEGYTALSLSMTPEISALIYNCMYKLPDDSESELGTQEFDSILRLILTQLLHKR</sequence>
<name>A0A1X7UZ67_AMPQE</name>